<evidence type="ECO:0000256" key="11">
    <source>
        <dbReference type="SAM" id="Phobius"/>
    </source>
</evidence>
<comment type="subcellular location">
    <subcellularLocation>
        <location evidence="1">Cell inner membrane</location>
        <topology evidence="1">Single-pass membrane protein</topology>
    </subcellularLocation>
</comment>
<evidence type="ECO:0000256" key="3">
    <source>
        <dbReference type="ARBA" id="ARBA00022475"/>
    </source>
</evidence>
<dbReference type="InterPro" id="IPR002416">
    <property type="entry name" value="T2SS_protein-GspH"/>
</dbReference>
<evidence type="ECO:0000256" key="2">
    <source>
        <dbReference type="ARBA" id="ARBA00021549"/>
    </source>
</evidence>
<evidence type="ECO:0000256" key="5">
    <source>
        <dbReference type="ARBA" id="ARBA00022519"/>
    </source>
</evidence>
<keyword evidence="3" id="KW-1003">Cell membrane</keyword>
<evidence type="ECO:0000256" key="8">
    <source>
        <dbReference type="ARBA" id="ARBA00023136"/>
    </source>
</evidence>
<evidence type="ECO:0000256" key="6">
    <source>
        <dbReference type="ARBA" id="ARBA00022692"/>
    </source>
</evidence>
<evidence type="ECO:0000313" key="13">
    <source>
        <dbReference type="EMBL" id="MFC3151734.1"/>
    </source>
</evidence>
<dbReference type="NCBIfam" id="TIGR02532">
    <property type="entry name" value="IV_pilin_GFxxxE"/>
    <property type="match status" value="1"/>
</dbReference>
<feature type="domain" description="General secretion pathway GspH" evidence="12">
    <location>
        <begin position="44"/>
        <end position="167"/>
    </location>
</feature>
<evidence type="ECO:0000256" key="9">
    <source>
        <dbReference type="ARBA" id="ARBA00025772"/>
    </source>
</evidence>
<evidence type="ECO:0000256" key="4">
    <source>
        <dbReference type="ARBA" id="ARBA00022481"/>
    </source>
</evidence>
<dbReference type="Pfam" id="PF07963">
    <property type="entry name" value="N_methyl"/>
    <property type="match status" value="1"/>
</dbReference>
<dbReference type="PRINTS" id="PR00885">
    <property type="entry name" value="BCTERIALGSPH"/>
</dbReference>
<dbReference type="InterPro" id="IPR012902">
    <property type="entry name" value="N_methyl_site"/>
</dbReference>
<evidence type="ECO:0000256" key="1">
    <source>
        <dbReference type="ARBA" id="ARBA00004377"/>
    </source>
</evidence>
<keyword evidence="7 11" id="KW-1133">Transmembrane helix</keyword>
<name>A0ABV7HG90_9GAMM</name>
<proteinExistence type="inferred from homology"/>
<dbReference type="RefSeq" id="WP_386721051.1">
    <property type="nucleotide sequence ID" value="NZ_JBHRSZ010000004.1"/>
</dbReference>
<dbReference type="Pfam" id="PF12019">
    <property type="entry name" value="GspH"/>
    <property type="match status" value="1"/>
</dbReference>
<keyword evidence="5" id="KW-0997">Cell inner membrane</keyword>
<evidence type="ECO:0000313" key="14">
    <source>
        <dbReference type="Proteomes" id="UP001595476"/>
    </source>
</evidence>
<keyword evidence="6 11" id="KW-0812">Transmembrane</keyword>
<comment type="caution">
    <text evidence="13">The sequence shown here is derived from an EMBL/GenBank/DDBJ whole genome shotgun (WGS) entry which is preliminary data.</text>
</comment>
<protein>
    <recommendedName>
        <fullName evidence="2">Type II secretion system protein H</fullName>
    </recommendedName>
    <alternativeName>
        <fullName evidence="10">General secretion pathway protein H</fullName>
    </alternativeName>
</protein>
<evidence type="ECO:0000256" key="7">
    <source>
        <dbReference type="ARBA" id="ARBA00022989"/>
    </source>
</evidence>
<keyword evidence="4" id="KW-0488">Methylation</keyword>
<comment type="similarity">
    <text evidence="9">Belongs to the GSP H family.</text>
</comment>
<feature type="transmembrane region" description="Helical" evidence="11">
    <location>
        <begin position="6"/>
        <end position="28"/>
    </location>
</feature>
<dbReference type="InterPro" id="IPR045584">
    <property type="entry name" value="Pilin-like"/>
</dbReference>
<evidence type="ECO:0000256" key="10">
    <source>
        <dbReference type="ARBA" id="ARBA00030775"/>
    </source>
</evidence>
<gene>
    <name evidence="13" type="primary">gspH</name>
    <name evidence="13" type="ORF">ACFOEK_11910</name>
</gene>
<dbReference type="InterPro" id="IPR022346">
    <property type="entry name" value="T2SS_GspH"/>
</dbReference>
<keyword evidence="8 11" id="KW-0472">Membrane</keyword>
<dbReference type="PROSITE" id="PS00409">
    <property type="entry name" value="PROKAR_NTER_METHYL"/>
    <property type="match status" value="1"/>
</dbReference>
<sequence length="183" mass="20986">MNKARGFTLIELLVVMVLIAALFSAVNITTGTKNSKRDLIEEGKRIQALFTEASQHAILYNQEIGWYFDKENYSFLSYDFDDNKWAQLNQRMFKSRPVNYEIELTELDGVPIAERLNDIYKNPSSPEDNDALVPSIVFLSSGEYSSFEMVLFEESDSDWQIKIVSDGFAEAELVLPFDLEDIE</sequence>
<organism evidence="13 14">
    <name type="scientific">Litoribrevibacter euphylliae</name>
    <dbReference type="NCBI Taxonomy" id="1834034"/>
    <lineage>
        <taxon>Bacteria</taxon>
        <taxon>Pseudomonadati</taxon>
        <taxon>Pseudomonadota</taxon>
        <taxon>Gammaproteobacteria</taxon>
        <taxon>Oceanospirillales</taxon>
        <taxon>Oceanospirillaceae</taxon>
        <taxon>Litoribrevibacter</taxon>
    </lineage>
</organism>
<dbReference type="Proteomes" id="UP001595476">
    <property type="component" value="Unassembled WGS sequence"/>
</dbReference>
<reference evidence="14" key="1">
    <citation type="journal article" date="2019" name="Int. J. Syst. Evol. Microbiol.">
        <title>The Global Catalogue of Microorganisms (GCM) 10K type strain sequencing project: providing services to taxonomists for standard genome sequencing and annotation.</title>
        <authorList>
            <consortium name="The Broad Institute Genomics Platform"/>
            <consortium name="The Broad Institute Genome Sequencing Center for Infectious Disease"/>
            <person name="Wu L."/>
            <person name="Ma J."/>
        </authorList>
    </citation>
    <scope>NUCLEOTIDE SEQUENCE [LARGE SCALE GENOMIC DNA]</scope>
    <source>
        <strain evidence="14">KCTC 52438</strain>
    </source>
</reference>
<dbReference type="InterPro" id="IPR049875">
    <property type="entry name" value="TypeII_GspH"/>
</dbReference>
<dbReference type="SUPFAM" id="SSF54523">
    <property type="entry name" value="Pili subunits"/>
    <property type="match status" value="1"/>
</dbReference>
<dbReference type="Gene3D" id="3.55.40.10">
    <property type="entry name" value="minor pseudopilin epsh domain"/>
    <property type="match status" value="1"/>
</dbReference>
<dbReference type="NCBIfam" id="TIGR01708">
    <property type="entry name" value="typeII_sec_gspH"/>
    <property type="match status" value="1"/>
</dbReference>
<evidence type="ECO:0000259" key="12">
    <source>
        <dbReference type="Pfam" id="PF12019"/>
    </source>
</evidence>
<dbReference type="EMBL" id="JBHRSZ010000004">
    <property type="protein sequence ID" value="MFC3151734.1"/>
    <property type="molecule type" value="Genomic_DNA"/>
</dbReference>
<accession>A0ABV7HG90</accession>
<keyword evidence="14" id="KW-1185">Reference proteome</keyword>